<protein>
    <submittedName>
        <fullName evidence="2">ROK family protein</fullName>
    </submittedName>
</protein>
<dbReference type="SUPFAM" id="SSF53067">
    <property type="entry name" value="Actin-like ATPase domain"/>
    <property type="match status" value="1"/>
</dbReference>
<dbReference type="EMBL" id="CP108195">
    <property type="protein sequence ID" value="WTS16137.1"/>
    <property type="molecule type" value="Genomic_DNA"/>
</dbReference>
<comment type="similarity">
    <text evidence="1">Belongs to the ROK (NagC/XylR) family.</text>
</comment>
<name>A0AAU1UF32_9ACTN</name>
<organism evidence="2">
    <name type="scientific">Streptomyces sp. NBC_00119</name>
    <dbReference type="NCBI Taxonomy" id="2975659"/>
    <lineage>
        <taxon>Bacteria</taxon>
        <taxon>Bacillati</taxon>
        <taxon>Actinomycetota</taxon>
        <taxon>Actinomycetes</taxon>
        <taxon>Kitasatosporales</taxon>
        <taxon>Streptomycetaceae</taxon>
        <taxon>Streptomyces</taxon>
    </lineage>
</organism>
<dbReference type="PANTHER" id="PTHR18964:SF169">
    <property type="entry name" value="N-ACETYLMANNOSAMINE KINASE"/>
    <property type="match status" value="1"/>
</dbReference>
<dbReference type="InterPro" id="IPR000600">
    <property type="entry name" value="ROK"/>
</dbReference>
<gene>
    <name evidence="2" type="ORF">OHU69_36900</name>
</gene>
<dbReference type="InterPro" id="IPR043129">
    <property type="entry name" value="ATPase_NBD"/>
</dbReference>
<evidence type="ECO:0000313" key="2">
    <source>
        <dbReference type="EMBL" id="WTS16137.1"/>
    </source>
</evidence>
<dbReference type="Gene3D" id="3.30.420.40">
    <property type="match status" value="2"/>
</dbReference>
<dbReference type="AlphaFoldDB" id="A0AAU1UF32"/>
<evidence type="ECO:0000256" key="1">
    <source>
        <dbReference type="ARBA" id="ARBA00006479"/>
    </source>
</evidence>
<sequence>MNVPPAAPVVLALDFGGTKTALTVADRHGTRLHDLTVETAAEHGARASLKRAVGAARTLLDGREPLAVGVSTIGIPGAEGVALAPNIPGWEELALGHELALEFPKSELRLATDVKAAARYEHDAGALKGCDPGLYVNLGTGLAVAIVAGGTVVAGRHGASGEIGYNLRTVADVGQGSGGRIPLEDVVSGKALSHAARANGSAELAGHMGEFIDELAFHLVNLAIAVDPQRIVVGGGMVRSWAALHAPLRTALDAAVPYPPQLVPAAHPYDAPLLGALALAVEAVRTGT</sequence>
<accession>A0AAU1UF32</accession>
<proteinExistence type="inferred from homology"/>
<dbReference type="PANTHER" id="PTHR18964">
    <property type="entry name" value="ROK (REPRESSOR, ORF, KINASE) FAMILY"/>
    <property type="match status" value="1"/>
</dbReference>
<dbReference type="Pfam" id="PF00480">
    <property type="entry name" value="ROK"/>
    <property type="match status" value="1"/>
</dbReference>
<reference evidence="2" key="1">
    <citation type="submission" date="2022-10" db="EMBL/GenBank/DDBJ databases">
        <title>The complete genomes of actinobacterial strains from the NBC collection.</title>
        <authorList>
            <person name="Joergensen T.S."/>
            <person name="Alvarez Arevalo M."/>
            <person name="Sterndorff E.B."/>
            <person name="Faurdal D."/>
            <person name="Vuksanovic O."/>
            <person name="Mourched A.-S."/>
            <person name="Charusanti P."/>
            <person name="Shaw S."/>
            <person name="Blin K."/>
            <person name="Weber T."/>
        </authorList>
    </citation>
    <scope>NUCLEOTIDE SEQUENCE</scope>
    <source>
        <strain evidence="2">NBC_00119</strain>
    </source>
</reference>